<protein>
    <submittedName>
        <fullName evidence="1">Uncharacterized protein</fullName>
    </submittedName>
</protein>
<dbReference type="Proteomes" id="UP001275664">
    <property type="component" value="Unassembled WGS sequence"/>
</dbReference>
<reference evidence="1 2" key="1">
    <citation type="submission" date="2023-11" db="EMBL/GenBank/DDBJ databases">
        <title>Scandinavium wanjuensis sp. nov., isolated from lettuce South Korea.</title>
        <authorList>
            <person name="Park J."/>
            <person name="Park S."/>
            <person name="Oh K.K."/>
            <person name="Cho G.S."/>
            <person name="Franz C.M.A.P."/>
        </authorList>
    </citation>
    <scope>NUCLEOTIDE SEQUENCE [LARGE SCALE GENOMIC DNA]</scope>
    <source>
        <strain evidence="1 2">V105_6</strain>
    </source>
</reference>
<name>A0ABU4QPH2_9ENTR</name>
<gene>
    <name evidence="1" type="ORF">SIK69_03015</name>
</gene>
<evidence type="ECO:0000313" key="2">
    <source>
        <dbReference type="Proteomes" id="UP001275664"/>
    </source>
</evidence>
<sequence length="210" mass="23612">MDGAKDLAREMLNVINVDDSGFLGAVAKGFISIPVNLVYLGYDFIDTEHRKENLDDKFRIAQLIKNTHLNKKTIEKVLNVFIDDFISKIDLPSLGVKLGGHSIGGMFFSQWTGIKLGYVISERAMTALFAGTVIGSLLTIGAESSRAIYTSRYFCEKNPKAYYKLRGMGDLDLLYFLVEDTVKPFEQACRISEYNKEEFNDICKYFIGGL</sequence>
<organism evidence="1 2">
    <name type="scientific">Scandinavium lactucae</name>
    <dbReference type="NCBI Taxonomy" id="3095028"/>
    <lineage>
        <taxon>Bacteria</taxon>
        <taxon>Pseudomonadati</taxon>
        <taxon>Pseudomonadota</taxon>
        <taxon>Gammaproteobacteria</taxon>
        <taxon>Enterobacterales</taxon>
        <taxon>Enterobacteriaceae</taxon>
        <taxon>Scandinavium</taxon>
    </lineage>
</organism>
<dbReference type="EMBL" id="JAWXRD010000002">
    <property type="protein sequence ID" value="MDX6039165.1"/>
    <property type="molecule type" value="Genomic_DNA"/>
</dbReference>
<proteinExistence type="predicted"/>
<evidence type="ECO:0000313" key="1">
    <source>
        <dbReference type="EMBL" id="MDX6039165.1"/>
    </source>
</evidence>
<dbReference type="RefSeq" id="WP_319785370.1">
    <property type="nucleotide sequence ID" value="NZ_JAWXRD010000002.1"/>
</dbReference>
<keyword evidence="2" id="KW-1185">Reference proteome</keyword>
<comment type="caution">
    <text evidence="1">The sequence shown here is derived from an EMBL/GenBank/DDBJ whole genome shotgun (WGS) entry which is preliminary data.</text>
</comment>
<accession>A0ABU4QPH2</accession>